<accession>A0A6J5NTJ2</accession>
<keyword evidence="1" id="KW-0175">Coiled coil</keyword>
<feature type="coiled-coil region" evidence="1">
    <location>
        <begin position="237"/>
        <end position="271"/>
    </location>
</feature>
<reference evidence="3" key="1">
    <citation type="submission" date="2020-04" db="EMBL/GenBank/DDBJ databases">
        <authorList>
            <person name="Chiriac C."/>
            <person name="Salcher M."/>
            <person name="Ghai R."/>
            <person name="Kavagutti S V."/>
        </authorList>
    </citation>
    <scope>NUCLEOTIDE SEQUENCE</scope>
</reference>
<gene>
    <name evidence="3" type="ORF">UFOVP767_44</name>
</gene>
<evidence type="ECO:0000313" key="3">
    <source>
        <dbReference type="EMBL" id="CAB4160976.1"/>
    </source>
</evidence>
<protein>
    <submittedName>
        <fullName evidence="3">YqaJ viral recombinase</fullName>
    </submittedName>
</protein>
<evidence type="ECO:0000259" key="2">
    <source>
        <dbReference type="Pfam" id="PF09588"/>
    </source>
</evidence>
<dbReference type="InterPro" id="IPR011335">
    <property type="entry name" value="Restrct_endonuc-II-like"/>
</dbReference>
<name>A0A6J5NTJ2_9CAUD</name>
<dbReference type="InterPro" id="IPR019080">
    <property type="entry name" value="YqaJ_viral_recombinase"/>
</dbReference>
<dbReference type="Gene3D" id="3.90.320.10">
    <property type="match status" value="1"/>
</dbReference>
<dbReference type="InterPro" id="IPR011604">
    <property type="entry name" value="PDDEXK-like_dom_sf"/>
</dbReference>
<dbReference type="SUPFAM" id="SSF52980">
    <property type="entry name" value="Restriction endonuclease-like"/>
    <property type="match status" value="1"/>
</dbReference>
<dbReference type="EMBL" id="LR796714">
    <property type="protein sequence ID" value="CAB4160976.1"/>
    <property type="molecule type" value="Genomic_DNA"/>
</dbReference>
<proteinExistence type="predicted"/>
<evidence type="ECO:0000256" key="1">
    <source>
        <dbReference type="SAM" id="Coils"/>
    </source>
</evidence>
<organism evidence="3">
    <name type="scientific">uncultured Caudovirales phage</name>
    <dbReference type="NCBI Taxonomy" id="2100421"/>
    <lineage>
        <taxon>Viruses</taxon>
        <taxon>Duplodnaviria</taxon>
        <taxon>Heunggongvirae</taxon>
        <taxon>Uroviricota</taxon>
        <taxon>Caudoviricetes</taxon>
        <taxon>Peduoviridae</taxon>
        <taxon>Maltschvirus</taxon>
        <taxon>Maltschvirus maltsch</taxon>
    </lineage>
</organism>
<dbReference type="Pfam" id="PF09588">
    <property type="entry name" value="YqaJ"/>
    <property type="match status" value="1"/>
</dbReference>
<feature type="domain" description="YqaJ viral recombinase" evidence="2">
    <location>
        <begin position="12"/>
        <end position="107"/>
    </location>
</feature>
<sequence length="322" mass="35411">MVGKITNDILPSGSRIPSIMGVSPFRSPNDELAASIDAMEGKPRPPFNVEAADWGNTLEPVIISEAAKRLGIEIQELQVDYALSYLEDDEIILQCSLDSIWKGDGRIVTTDPDMGIYVIGTDSVTLNGPGCCESKLTSAMPEDEPPLYRGPLQLQAQMLCAGYTWGVIATLFRGTELRLFFYQASGNMQTKIIDVCKEFTRRVNTQSWYPAISPADAVKAYPSVDDSRPAIELSGDAANYARRLIEAKAQAKILDEEIDQLQSKIMDTMTNAEEGYIKSPDGSIAARIKWAMRSYKAQPEKVTPAKPARVERAKTLQILGVQ</sequence>